<accession>A0A8S5PLZ6</accession>
<protein>
    <submittedName>
        <fullName evidence="1">Uncharacterized protein</fullName>
    </submittedName>
</protein>
<name>A0A8S5PLZ6_9CAUD</name>
<sequence length="34" mass="3913">MLCHRFTSGLTGCCEFDKDQDRREEYSSMVIPGT</sequence>
<evidence type="ECO:0000313" key="1">
    <source>
        <dbReference type="EMBL" id="DAE08207.1"/>
    </source>
</evidence>
<dbReference type="EMBL" id="BK015465">
    <property type="protein sequence ID" value="DAE08207.1"/>
    <property type="molecule type" value="Genomic_DNA"/>
</dbReference>
<proteinExistence type="predicted"/>
<reference evidence="1" key="1">
    <citation type="journal article" date="2021" name="Proc. Natl. Acad. Sci. U.S.A.">
        <title>A Catalog of Tens of Thousands of Viruses from Human Metagenomes Reveals Hidden Associations with Chronic Diseases.</title>
        <authorList>
            <person name="Tisza M.J."/>
            <person name="Buck C.B."/>
        </authorList>
    </citation>
    <scope>NUCLEOTIDE SEQUENCE</scope>
    <source>
        <strain evidence="1">CtXQ014</strain>
    </source>
</reference>
<organism evidence="1">
    <name type="scientific">Siphoviridae sp. ctXQ014</name>
    <dbReference type="NCBI Taxonomy" id="2825542"/>
    <lineage>
        <taxon>Viruses</taxon>
        <taxon>Duplodnaviria</taxon>
        <taxon>Heunggongvirae</taxon>
        <taxon>Uroviricota</taxon>
        <taxon>Caudoviricetes</taxon>
    </lineage>
</organism>